<keyword evidence="1" id="KW-0067">ATP-binding</keyword>
<dbReference type="Gene3D" id="3.40.50.20">
    <property type="match status" value="1"/>
</dbReference>
<feature type="domain" description="ATP-grasp" evidence="2">
    <location>
        <begin position="103"/>
        <end position="279"/>
    </location>
</feature>
<dbReference type="EMBL" id="JALGCL010000002">
    <property type="protein sequence ID" value="MCJ0825706.1"/>
    <property type="molecule type" value="Genomic_DNA"/>
</dbReference>
<dbReference type="Gene3D" id="3.30.470.20">
    <property type="entry name" value="ATP-grasp fold, B domain"/>
    <property type="match status" value="1"/>
</dbReference>
<protein>
    <submittedName>
        <fullName evidence="3">ATP-grasp domain-containing protein</fullName>
    </submittedName>
</protein>
<dbReference type="PROSITE" id="PS50975">
    <property type="entry name" value="ATP_GRASP"/>
    <property type="match status" value="1"/>
</dbReference>
<dbReference type="InterPro" id="IPR011761">
    <property type="entry name" value="ATP-grasp"/>
</dbReference>
<dbReference type="PANTHER" id="PTHR23132">
    <property type="entry name" value="D-ALANINE--D-ALANINE LIGASE"/>
    <property type="match status" value="1"/>
</dbReference>
<evidence type="ECO:0000313" key="3">
    <source>
        <dbReference type="EMBL" id="MCJ0825706.1"/>
    </source>
</evidence>
<dbReference type="PROSITE" id="PS51257">
    <property type="entry name" value="PROKAR_LIPOPROTEIN"/>
    <property type="match status" value="1"/>
</dbReference>
<gene>
    <name evidence="3" type="ORF">MQC88_07020</name>
</gene>
<dbReference type="InterPro" id="IPR003806">
    <property type="entry name" value="ATP-grasp_PylC-type"/>
</dbReference>
<keyword evidence="1" id="KW-0547">Nucleotide-binding</keyword>
<dbReference type="PANTHER" id="PTHR23132:SF14">
    <property type="entry name" value="ATP-GRASP DOMAIN-CONTAINING PROTEIN"/>
    <property type="match status" value="1"/>
</dbReference>
<accession>A0ABT0A3Z5</accession>
<dbReference type="Pfam" id="PF02655">
    <property type="entry name" value="ATP-grasp_3"/>
    <property type="match status" value="1"/>
</dbReference>
<dbReference type="Pfam" id="PF21360">
    <property type="entry name" value="PylC-like_N"/>
    <property type="match status" value="1"/>
</dbReference>
<dbReference type="Gene3D" id="3.30.1490.20">
    <property type="entry name" value="ATP-grasp fold, A domain"/>
    <property type="match status" value="1"/>
</dbReference>
<sequence>MADYFRPHLLPGERIIGTSHSAWTVGLAACDEAVILPPIESGEYLETVLDLCGRREINAVLSFYDPDVAFLSSHRDSLANAGCMPLLATPRTVAIAYDKSAMHDRLRAMGYLVPYTVATIEEAEASISEGLLRFPLVVKPRRGFGSLNTFVANTVEQMRVFHGYAADMLVQEFIVGEELNSSIFSDMDARVLSVVPCRKRLMAGGETQHAESIEHPGLLALSHRLAEDIGSVGPLDVDFMESRDGRLYVLDLNPRFGGAYPVAQVAGADFPSLAMAIIRGNAVAPTVGAYRRGVYMMKAIAIAGGPLTSLDDRSYDDRRY</sequence>
<evidence type="ECO:0000259" key="2">
    <source>
        <dbReference type="PROSITE" id="PS50975"/>
    </source>
</evidence>
<dbReference type="InterPro" id="IPR013815">
    <property type="entry name" value="ATP_grasp_subdomain_1"/>
</dbReference>
<dbReference type="InterPro" id="IPR048764">
    <property type="entry name" value="PylC_N"/>
</dbReference>
<dbReference type="Proteomes" id="UP001165423">
    <property type="component" value="Unassembled WGS sequence"/>
</dbReference>
<proteinExistence type="predicted"/>
<comment type="caution">
    <text evidence="3">The sequence shown here is derived from an EMBL/GenBank/DDBJ whole genome shotgun (WGS) entry which is preliminary data.</text>
</comment>
<evidence type="ECO:0000313" key="4">
    <source>
        <dbReference type="Proteomes" id="UP001165423"/>
    </source>
</evidence>
<organism evidence="3 4">
    <name type="scientific">Cognatiluteimonas sedimenti</name>
    <dbReference type="NCBI Taxonomy" id="2927791"/>
    <lineage>
        <taxon>Bacteria</taxon>
        <taxon>Pseudomonadati</taxon>
        <taxon>Pseudomonadota</taxon>
        <taxon>Gammaproteobacteria</taxon>
        <taxon>Lysobacterales</taxon>
        <taxon>Lysobacteraceae</taxon>
        <taxon>Cognatiluteimonas</taxon>
    </lineage>
</organism>
<dbReference type="SUPFAM" id="SSF56059">
    <property type="entry name" value="Glutathione synthetase ATP-binding domain-like"/>
    <property type="match status" value="1"/>
</dbReference>
<reference evidence="3 4" key="1">
    <citation type="submission" date="2022-03" db="EMBL/GenBank/DDBJ databases">
        <title>Luteimonas soily sp. nov., a novel bacterium isolated from the soil.</title>
        <authorList>
            <person name="Zhang X."/>
        </authorList>
    </citation>
    <scope>NUCLEOTIDE SEQUENCE [LARGE SCALE GENOMIC DNA]</scope>
    <source>
        <strain evidence="3 4">50</strain>
    </source>
</reference>
<name>A0ABT0A3Z5_9GAMM</name>
<evidence type="ECO:0000256" key="1">
    <source>
        <dbReference type="PROSITE-ProRule" id="PRU00409"/>
    </source>
</evidence>
<keyword evidence="4" id="KW-1185">Reference proteome</keyword>